<dbReference type="Proteomes" id="UP000887013">
    <property type="component" value="Unassembled WGS sequence"/>
</dbReference>
<proteinExistence type="predicted"/>
<feature type="region of interest" description="Disordered" evidence="1">
    <location>
        <begin position="46"/>
        <end position="97"/>
    </location>
</feature>
<evidence type="ECO:0000256" key="1">
    <source>
        <dbReference type="SAM" id="MobiDB-lite"/>
    </source>
</evidence>
<feature type="compositionally biased region" description="Pro residues" evidence="1">
    <location>
        <begin position="59"/>
        <end position="74"/>
    </location>
</feature>
<dbReference type="EMBL" id="BMAW01082485">
    <property type="protein sequence ID" value="GFU29452.1"/>
    <property type="molecule type" value="Genomic_DNA"/>
</dbReference>
<evidence type="ECO:0000313" key="3">
    <source>
        <dbReference type="Proteomes" id="UP000887013"/>
    </source>
</evidence>
<dbReference type="AlphaFoldDB" id="A0A8X6QK54"/>
<feature type="compositionally biased region" description="Polar residues" evidence="1">
    <location>
        <begin position="78"/>
        <end position="90"/>
    </location>
</feature>
<accession>A0A8X6QK54</accession>
<sequence length="122" mass="13705">MLIYIHLNAKTPTAFYHRNSRQLPLQPRRTALLLLHKTKRYAKPLAKTLPPAAAASPPKAQPPAFKPCRSPPGPLAGEQQTQARRSSSHAPRSKPRHRFVAGWRDSFFIMCAERASLFKVTV</sequence>
<reference evidence="2" key="1">
    <citation type="submission" date="2020-08" db="EMBL/GenBank/DDBJ databases">
        <title>Multicomponent nature underlies the extraordinary mechanical properties of spider dragline silk.</title>
        <authorList>
            <person name="Kono N."/>
            <person name="Nakamura H."/>
            <person name="Mori M."/>
            <person name="Yoshida Y."/>
            <person name="Ohtoshi R."/>
            <person name="Malay A.D."/>
            <person name="Moran D.A.P."/>
            <person name="Tomita M."/>
            <person name="Numata K."/>
            <person name="Arakawa K."/>
        </authorList>
    </citation>
    <scope>NUCLEOTIDE SEQUENCE</scope>
</reference>
<evidence type="ECO:0000313" key="2">
    <source>
        <dbReference type="EMBL" id="GFU29452.1"/>
    </source>
</evidence>
<protein>
    <submittedName>
        <fullName evidence="2">Uncharacterized protein</fullName>
    </submittedName>
</protein>
<gene>
    <name evidence="2" type="ORF">NPIL_73411</name>
</gene>
<organism evidence="2 3">
    <name type="scientific">Nephila pilipes</name>
    <name type="common">Giant wood spider</name>
    <name type="synonym">Nephila maculata</name>
    <dbReference type="NCBI Taxonomy" id="299642"/>
    <lineage>
        <taxon>Eukaryota</taxon>
        <taxon>Metazoa</taxon>
        <taxon>Ecdysozoa</taxon>
        <taxon>Arthropoda</taxon>
        <taxon>Chelicerata</taxon>
        <taxon>Arachnida</taxon>
        <taxon>Araneae</taxon>
        <taxon>Araneomorphae</taxon>
        <taxon>Entelegynae</taxon>
        <taxon>Araneoidea</taxon>
        <taxon>Nephilidae</taxon>
        <taxon>Nephila</taxon>
    </lineage>
</organism>
<feature type="compositionally biased region" description="Low complexity" evidence="1">
    <location>
        <begin position="46"/>
        <end position="58"/>
    </location>
</feature>
<keyword evidence="3" id="KW-1185">Reference proteome</keyword>
<comment type="caution">
    <text evidence="2">The sequence shown here is derived from an EMBL/GenBank/DDBJ whole genome shotgun (WGS) entry which is preliminary data.</text>
</comment>
<name>A0A8X6QK54_NEPPI</name>